<evidence type="ECO:0000256" key="2">
    <source>
        <dbReference type="PIRSR" id="PIRSR603782-1"/>
    </source>
</evidence>
<comment type="similarity">
    <text evidence="1">Belongs to the SCO1/2 family.</text>
</comment>
<dbReference type="InterPro" id="IPR003782">
    <property type="entry name" value="SCO1/SenC"/>
</dbReference>
<organism evidence="5 6">
    <name type="scientific">Ramlibacter albus</name>
    <dbReference type="NCBI Taxonomy" id="2079448"/>
    <lineage>
        <taxon>Bacteria</taxon>
        <taxon>Pseudomonadati</taxon>
        <taxon>Pseudomonadota</taxon>
        <taxon>Betaproteobacteria</taxon>
        <taxon>Burkholderiales</taxon>
        <taxon>Comamonadaceae</taxon>
        <taxon>Ramlibacter</taxon>
    </lineage>
</organism>
<gene>
    <name evidence="5" type="ORF">H8R02_27020</name>
</gene>
<keyword evidence="2" id="KW-0479">Metal-binding</keyword>
<keyword evidence="2" id="KW-0186">Copper</keyword>
<dbReference type="RefSeq" id="WP_187084633.1">
    <property type="nucleotide sequence ID" value="NZ_JACORU010000015.1"/>
</dbReference>
<name>A0A923MEK6_9BURK</name>
<proteinExistence type="inferred from homology"/>
<dbReference type="EMBL" id="JACORU010000015">
    <property type="protein sequence ID" value="MBC5768146.1"/>
    <property type="molecule type" value="Genomic_DNA"/>
</dbReference>
<comment type="caution">
    <text evidence="5">The sequence shown here is derived from an EMBL/GenBank/DDBJ whole genome shotgun (WGS) entry which is preliminary data.</text>
</comment>
<dbReference type="InterPro" id="IPR036249">
    <property type="entry name" value="Thioredoxin-like_sf"/>
</dbReference>
<dbReference type="CDD" id="cd02968">
    <property type="entry name" value="SCO"/>
    <property type="match status" value="1"/>
</dbReference>
<reference evidence="5" key="1">
    <citation type="submission" date="2020-08" db="EMBL/GenBank/DDBJ databases">
        <title>Ramlibacter sp. GTP1 16S ribosomal RNA gene genome sequencing and assembly.</title>
        <authorList>
            <person name="Kang M."/>
        </authorList>
    </citation>
    <scope>NUCLEOTIDE SEQUENCE</scope>
    <source>
        <strain evidence="5">GTP1</strain>
    </source>
</reference>
<keyword evidence="6" id="KW-1185">Reference proteome</keyword>
<sequence length="189" mass="20321">MNDFNITRRGLISLAAAALAPRLAFAELPGDSVYRLDAKLVDQNGKSFELASLQGAPVLATMFYTSCDMVCPMIFETVHATLKALPAADRAKVKILLVSFDPEHDTVAALKKQAVQRQADTAQWVLARADEATARKVAAVLGIQYRKLANGEYNHSSTIDLLDKQGRIVAKTGKLGTADPALVGAIRKA</sequence>
<evidence type="ECO:0000313" key="5">
    <source>
        <dbReference type="EMBL" id="MBC5768146.1"/>
    </source>
</evidence>
<dbReference type="Pfam" id="PF02630">
    <property type="entry name" value="SCO1-SenC"/>
    <property type="match status" value="1"/>
</dbReference>
<dbReference type="GO" id="GO:0046872">
    <property type="term" value="F:metal ion binding"/>
    <property type="evidence" value="ECO:0007669"/>
    <property type="project" value="UniProtKB-KW"/>
</dbReference>
<feature type="binding site" evidence="2">
    <location>
        <position position="155"/>
    </location>
    <ligand>
        <name>Cu cation</name>
        <dbReference type="ChEBI" id="CHEBI:23378"/>
    </ligand>
</feature>
<dbReference type="SUPFAM" id="SSF52833">
    <property type="entry name" value="Thioredoxin-like"/>
    <property type="match status" value="1"/>
</dbReference>
<evidence type="ECO:0000256" key="3">
    <source>
        <dbReference type="PIRSR" id="PIRSR603782-2"/>
    </source>
</evidence>
<feature type="binding site" evidence="2">
    <location>
        <position position="67"/>
    </location>
    <ligand>
        <name>Cu cation</name>
        <dbReference type="ChEBI" id="CHEBI:23378"/>
    </ligand>
</feature>
<dbReference type="AlphaFoldDB" id="A0A923MEK6"/>
<accession>A0A923MEK6</accession>
<feature type="binding site" evidence="2">
    <location>
        <position position="71"/>
    </location>
    <ligand>
        <name>Cu cation</name>
        <dbReference type="ChEBI" id="CHEBI:23378"/>
    </ligand>
</feature>
<evidence type="ECO:0000256" key="4">
    <source>
        <dbReference type="SAM" id="SignalP"/>
    </source>
</evidence>
<dbReference type="Proteomes" id="UP000596827">
    <property type="component" value="Unassembled WGS sequence"/>
</dbReference>
<dbReference type="PANTHER" id="PTHR12151:SF25">
    <property type="entry name" value="LINALOOL DEHYDRATASE_ISOMERASE DOMAIN-CONTAINING PROTEIN"/>
    <property type="match status" value="1"/>
</dbReference>
<keyword evidence="3" id="KW-1015">Disulfide bond</keyword>
<dbReference type="Gene3D" id="3.40.30.10">
    <property type="entry name" value="Glutaredoxin"/>
    <property type="match status" value="1"/>
</dbReference>
<evidence type="ECO:0000256" key="1">
    <source>
        <dbReference type="ARBA" id="ARBA00010996"/>
    </source>
</evidence>
<feature type="signal peptide" evidence="4">
    <location>
        <begin position="1"/>
        <end position="26"/>
    </location>
</feature>
<feature type="chain" id="PRO_5037896482" evidence="4">
    <location>
        <begin position="27"/>
        <end position="189"/>
    </location>
</feature>
<protein>
    <submittedName>
        <fullName evidence="5">SCO family protein</fullName>
    </submittedName>
</protein>
<evidence type="ECO:0000313" key="6">
    <source>
        <dbReference type="Proteomes" id="UP000596827"/>
    </source>
</evidence>
<feature type="disulfide bond" description="Redox-active" evidence="3">
    <location>
        <begin position="67"/>
        <end position="71"/>
    </location>
</feature>
<dbReference type="PANTHER" id="PTHR12151">
    <property type="entry name" value="ELECTRON TRANSPORT PROTIN SCO1/SENC FAMILY MEMBER"/>
    <property type="match status" value="1"/>
</dbReference>
<keyword evidence="4" id="KW-0732">Signal</keyword>